<feature type="domain" description="FYVE-type" evidence="9">
    <location>
        <begin position="930"/>
        <end position="987"/>
    </location>
</feature>
<dbReference type="GO" id="GO:0005765">
    <property type="term" value="C:lysosomal membrane"/>
    <property type="evidence" value="ECO:0007669"/>
    <property type="project" value="TreeGrafter"/>
</dbReference>
<dbReference type="Pfam" id="PF01363">
    <property type="entry name" value="FYVE"/>
    <property type="match status" value="1"/>
</dbReference>
<keyword evidence="4" id="KW-0862">Zinc</keyword>
<dbReference type="PROSITE" id="PS50005">
    <property type="entry name" value="TPR"/>
    <property type="match status" value="1"/>
</dbReference>
<feature type="coiled-coil region" evidence="7">
    <location>
        <begin position="1738"/>
        <end position="1804"/>
    </location>
</feature>
<dbReference type="InterPro" id="IPR046362">
    <property type="entry name" value="Zw10/DSL1_C_sf"/>
</dbReference>
<keyword evidence="7" id="KW-0175">Coiled coil</keyword>
<feature type="compositionally biased region" description="Low complexity" evidence="8">
    <location>
        <begin position="848"/>
        <end position="870"/>
    </location>
</feature>
<feature type="compositionally biased region" description="Polar residues" evidence="8">
    <location>
        <begin position="778"/>
        <end position="820"/>
    </location>
</feature>
<gene>
    <name evidence="10" type="ORF">FNK824_LOCUS6696</name>
</gene>
<dbReference type="EMBL" id="CAJOBE010000591">
    <property type="protein sequence ID" value="CAF3663222.1"/>
    <property type="molecule type" value="Genomic_DNA"/>
</dbReference>
<evidence type="ECO:0000313" key="10">
    <source>
        <dbReference type="EMBL" id="CAF3663222.1"/>
    </source>
</evidence>
<dbReference type="InterPro" id="IPR006869">
    <property type="entry name" value="DUF547"/>
</dbReference>
<dbReference type="Pfam" id="PF04784">
    <property type="entry name" value="DUF547"/>
    <property type="match status" value="1"/>
</dbReference>
<protein>
    <recommendedName>
        <fullName evidence="9">FYVE-type domain-containing protein</fullName>
    </recommendedName>
</protein>
<dbReference type="Pfam" id="PF20666">
    <property type="entry name" value="ZW10_C"/>
    <property type="match status" value="1"/>
</dbReference>
<dbReference type="GO" id="GO:0000724">
    <property type="term" value="P:double-strand break repair via homologous recombination"/>
    <property type="evidence" value="ECO:0007669"/>
    <property type="project" value="InterPro"/>
</dbReference>
<dbReference type="InterPro" id="IPR000306">
    <property type="entry name" value="Znf_FYVE"/>
</dbReference>
<evidence type="ECO:0000256" key="7">
    <source>
        <dbReference type="SAM" id="Coils"/>
    </source>
</evidence>
<dbReference type="Proteomes" id="UP000663874">
    <property type="component" value="Unassembled WGS sequence"/>
</dbReference>
<organism evidence="10 11">
    <name type="scientific">Rotaria sordida</name>
    <dbReference type="NCBI Taxonomy" id="392033"/>
    <lineage>
        <taxon>Eukaryota</taxon>
        <taxon>Metazoa</taxon>
        <taxon>Spiralia</taxon>
        <taxon>Gnathifera</taxon>
        <taxon>Rotifera</taxon>
        <taxon>Eurotatoria</taxon>
        <taxon>Bdelloidea</taxon>
        <taxon>Philodinida</taxon>
        <taxon>Philodinidae</taxon>
        <taxon>Rotaria</taxon>
    </lineage>
</organism>
<dbReference type="InterPro" id="IPR055148">
    <property type="entry name" value="ZW10_C_2"/>
</dbReference>
<evidence type="ECO:0000256" key="5">
    <source>
        <dbReference type="PROSITE-ProRule" id="PRU00091"/>
    </source>
</evidence>
<proteinExistence type="predicted"/>
<evidence type="ECO:0000256" key="6">
    <source>
        <dbReference type="PROSITE-ProRule" id="PRU00339"/>
    </source>
</evidence>
<keyword evidence="6" id="KW-0802">TPR repeat</keyword>
<evidence type="ECO:0000259" key="9">
    <source>
        <dbReference type="PROSITE" id="PS50178"/>
    </source>
</evidence>
<sequence length="2483" mass="289656">MTIELIEKLLSFDHYNDIINALPLLAYLDLDRLITNEERICFFINLYNFLLIISHIELIRTKLTQITTTNIFRNELERLLFFLTTRIDIGQLKQISLYDIRYYILKQTILIDGLQFSLDPKGPFYQYAPIINNYQHIRIGLILNDCIYSSPPFMILTPELLNEQLQCSTRDFIDKCILIKINETDNSIQIILPNIFHNLFDQTNDNMIKFIAEYSTYNDVLCTTNEDHTITTEIIPSQNDFAISFDYRLCSSHLEQHEDNRRRRTSSLPSSTTITTLSLSSIDFLPQTTNLPSHLIDSRTISFVQEKSPALGQILQIYVQSIVHNQSIESDKTPLKNYFTSLLLSPTLIESTSSIGDEWFRSIVLNDLTYQYDLLLYLCSLLWNNSKYIEIVELFDSLLPSFIVHSPYFQILRDLALLTLIKQTSAPDHAYNYLRRIHDCHLLIHATLTYLPRFDGPTCLKLLQLCLTSCKKSHQDYTLWIQERLNIMYVYKTLCLGALAQFNKCMEKISKYDNQLNISIEDMAIKKTSSKCLTWQHAQEHSQRDPLAVVDMFIYEKQFDMGHKWLTLLNNYVDENVIDRVRLKLVEEHIHWLLKEENIGNGNKILQIIDTIKNQNHKWHLCTDLIEDLSNKPLIIYTKSIPFSKLFIKFRLIQHMLGHFEENSNFFQEPYERSKLCILVTGLALFFNCVPLEQTDSYVQLVGQPLLIFEQLLMNNSIDIAKLTIETLKVLIKKYSLENINIKQIDELIEFYTKKSVQLNVVQQNEEKTNIEHKPITPGSSGPQTETRCPSLVSSSNINQNKNTQEISPLGRRNNSSGTNTIFNSIRQRMSSKGSVSSSVATDIDQHLSSSITPSSPNTNSSPLTSSIPIKSSQQTTSSFFDYLSTSLSTRPQLNEQPQQTMKTTSSSSTQPPDFIVPAAIPSRRLWISDTEVAICMCCNESYFSMFNRRHHCRRCGRVVCKTCSQNLTIIKNRPERTCKDCYQFMRNNQTPTINIRQETNIPIKKIENFRPLSRSISTFKRQSISQVYLKKNGHSELKSNDLLLGTSLVSNSSSDGEDQSFLLSSSFSTASPLLKTNKFNRRGSTDLTQKQDNDDIPTIPVVNDQVHYQLTGTSTDEIIRNDFHYDQSPSISLCLSLIELHSDQYQCGKLLIKLCEYLSEQLSTKQRNNEIDYGLVLNIIKNLLFTAKMKLMTSTINDEQLGEQQKLINSCDIYNNLVDILNRLNMANCSLPILNDLLQQDTLRKIRNKLLDDERYQLAMDISTRCNLDTQTIWFQWGMAYLHIGQYIEARDKFDKCLQKNTDTTDSISKQQQRNSLSQEKILNDIISYLEASLPLKYSMKCQYLTEQQIRQARQTRTSLKYLNSLATMPHLFDKPNKAIQDEILFYLTTYSDDGHLLDYYIRHEFYTQAFEYKCSLTIFRDHIYMPLLKRNHLKHLFNYILSHNNMNTFTHHLKFICTYLYEQEMYNSLQQLQLFMNDFINAAVTSIKLFTLHRTTYIDLFEKRLNYLQNALECFQQGKIDTEQTMIKIQSTINKVELQLEITRYIYTQLKRLNTNGANILINCPTVFDGKETIFKLMLGLIAISDTMANAFNLINKIIKEMNYSSTEVFIPCAEQIGKHRDYRSLQQFLQLVRENGYTDNKLHDDIIESCIRQSGSDIEQSREQDTLIQMIKNDDTRINVYIGVGKLRAAYLIAIRLGREDKVRLIRDDAQKSGQTAVYDICKKWLENRTKSINSDQIDLLKDNLKQEIDDKKNQIYQLYITKTQDINKINFQTSKLIEQCEQLEVKREELIKQIEDYSKLENHARHVNSNYYQVHRLNQFINGIKELVQLHNHIHECRQLCKKGYLNEAKILYETIENLINNEYLFPHTNDKFYQQHYPLYETFQRYVRQLRTDICQTHHILWNDSIDRTNKNQLKINLNYLDQLLKCIFYEEKGEKLLMEKNIQSFASYCFQGFIHILIEKKMKLIIDVETTMVLIKMENNEEIEQNDIEQFNETLNYLKKFFDILNIHLLSRVMKIQTSKDKSIESISLMTIFSSTIANDFIELIREHLLNIIPNDFQYIEIFRSLLQTVVDFEKYLNEIKFFSANKISNIISSVVGNIDEAIIKSRCRTYLYQSRQLLQSNAIITTSLKTIEIGDNEQLFKQNEQDKEKYKNEISSNILSSTISLDELDANMFRFPRTIIVEHVYEYMEFIRTVVQEADKLENYGAHLCATARNMMELFHVIYANLHEKSAQEFPYLTALHFNTYMYVAHVCLILGEEYYHLKTKTGDGQPITFVDYVPIFRNQAANLLKSQLDIQRDTLTSFIKEIGAFHNIADEDENQDILKRAINKCIMHMENLSHNWRNVFSPQVYFKVIGYLCDHVSHLLIKETLSLEDIPEQECQIMVNVFTQWSSFLQNILVKDELSPGLNILARLAPNLTRFNELCLVLNSSLQNIVDRWFNGQGPLASQFTALEIKQLIRALFQTSERRTAALAKIQ</sequence>
<dbReference type="GO" id="GO:0000281">
    <property type="term" value="P:mitotic cytokinesis"/>
    <property type="evidence" value="ECO:0007669"/>
    <property type="project" value="InterPro"/>
</dbReference>
<dbReference type="Gene3D" id="1.10.357.150">
    <property type="match status" value="1"/>
</dbReference>
<accession>A0A818S2Q5</accession>
<dbReference type="InterPro" id="IPR013083">
    <property type="entry name" value="Znf_RING/FYVE/PHD"/>
</dbReference>
<dbReference type="InterPro" id="IPR057946">
    <property type="entry name" value="TPR_ZFYVE26"/>
</dbReference>
<evidence type="ECO:0000256" key="8">
    <source>
        <dbReference type="SAM" id="MobiDB-lite"/>
    </source>
</evidence>
<dbReference type="GO" id="GO:0032465">
    <property type="term" value="P:regulation of cytokinesis"/>
    <property type="evidence" value="ECO:0007669"/>
    <property type="project" value="TreeGrafter"/>
</dbReference>
<dbReference type="InterPro" id="IPR017455">
    <property type="entry name" value="Znf_FYVE-rel"/>
</dbReference>
<dbReference type="GO" id="GO:0008270">
    <property type="term" value="F:zinc ion binding"/>
    <property type="evidence" value="ECO:0007669"/>
    <property type="project" value="UniProtKB-KW"/>
</dbReference>
<feature type="compositionally biased region" description="Low complexity" evidence="8">
    <location>
        <begin position="897"/>
        <end position="913"/>
    </location>
</feature>
<dbReference type="SUPFAM" id="SSF57903">
    <property type="entry name" value="FYVE/PHD zinc finger"/>
    <property type="match status" value="1"/>
</dbReference>
<dbReference type="SMART" id="SM00064">
    <property type="entry name" value="FYVE"/>
    <property type="match status" value="1"/>
</dbReference>
<comment type="caution">
    <text evidence="10">The sequence shown here is derived from an EMBL/GenBank/DDBJ whole genome shotgun (WGS) entry which is preliminary data.</text>
</comment>
<dbReference type="GO" id="GO:0032266">
    <property type="term" value="F:phosphatidylinositol-3-phosphate binding"/>
    <property type="evidence" value="ECO:0007669"/>
    <property type="project" value="InterPro"/>
</dbReference>
<dbReference type="GO" id="GO:0005813">
    <property type="term" value="C:centrosome"/>
    <property type="evidence" value="ECO:0007669"/>
    <property type="project" value="TreeGrafter"/>
</dbReference>
<reference evidence="10" key="1">
    <citation type="submission" date="2021-02" db="EMBL/GenBank/DDBJ databases">
        <authorList>
            <person name="Nowell W R."/>
        </authorList>
    </citation>
    <scope>NUCLEOTIDE SEQUENCE</scope>
</reference>
<feature type="repeat" description="TPR" evidence="6">
    <location>
        <begin position="1272"/>
        <end position="1305"/>
    </location>
</feature>
<feature type="region of interest" description="Disordered" evidence="8">
    <location>
        <begin position="848"/>
        <end position="871"/>
    </location>
</feature>
<dbReference type="GO" id="GO:0030496">
    <property type="term" value="C:midbody"/>
    <property type="evidence" value="ECO:0007669"/>
    <property type="project" value="TreeGrafter"/>
</dbReference>
<keyword evidence="3 5" id="KW-0863">Zinc-finger</keyword>
<evidence type="ECO:0000256" key="1">
    <source>
        <dbReference type="ARBA" id="ARBA00022553"/>
    </source>
</evidence>
<feature type="region of interest" description="Disordered" evidence="8">
    <location>
        <begin position="891"/>
        <end position="914"/>
    </location>
</feature>
<dbReference type="Pfam" id="PF25569">
    <property type="entry name" value="TPR_ZFYVE26"/>
    <property type="match status" value="1"/>
</dbReference>
<dbReference type="Gene3D" id="3.30.40.10">
    <property type="entry name" value="Zinc/RING finger domain, C3HC4 (zinc finger)"/>
    <property type="match status" value="1"/>
</dbReference>
<dbReference type="PROSITE" id="PS50178">
    <property type="entry name" value="ZF_FYVE"/>
    <property type="match status" value="1"/>
</dbReference>
<dbReference type="InterPro" id="IPR028730">
    <property type="entry name" value="ZFYVE26"/>
</dbReference>
<feature type="region of interest" description="Disordered" evidence="8">
    <location>
        <begin position="769"/>
        <end position="820"/>
    </location>
</feature>
<keyword evidence="2" id="KW-0479">Metal-binding</keyword>
<evidence type="ECO:0000256" key="3">
    <source>
        <dbReference type="ARBA" id="ARBA00022771"/>
    </source>
</evidence>
<evidence type="ECO:0000313" key="11">
    <source>
        <dbReference type="Proteomes" id="UP000663874"/>
    </source>
</evidence>
<evidence type="ECO:0000256" key="2">
    <source>
        <dbReference type="ARBA" id="ARBA00022723"/>
    </source>
</evidence>
<keyword evidence="1" id="KW-0597">Phosphoprotein</keyword>
<evidence type="ECO:0000256" key="4">
    <source>
        <dbReference type="ARBA" id="ARBA00022833"/>
    </source>
</evidence>
<dbReference type="PANTHER" id="PTHR46591:SF1">
    <property type="entry name" value="ZINC FINGER FYVE DOMAIN-CONTAINING PROTEIN 26"/>
    <property type="match status" value="1"/>
</dbReference>
<dbReference type="Pfam" id="PF22766">
    <property type="entry name" value="ZW10_C2"/>
    <property type="match status" value="1"/>
</dbReference>
<name>A0A818S2Q5_9BILA</name>
<dbReference type="InterPro" id="IPR019734">
    <property type="entry name" value="TPR_rpt"/>
</dbReference>
<dbReference type="PANTHER" id="PTHR46591">
    <property type="entry name" value="ZINC FINGER FYVE DOMAIN-CONTAINING PROTEIN 26"/>
    <property type="match status" value="1"/>
</dbReference>
<dbReference type="InterPro" id="IPR048343">
    <property type="entry name" value="ZW10_C"/>
</dbReference>
<dbReference type="InterPro" id="IPR011011">
    <property type="entry name" value="Znf_FYVE_PHD"/>
</dbReference>